<dbReference type="RefSeq" id="WP_252749607.1">
    <property type="nucleotide sequence ID" value="NZ_CP097116.1"/>
</dbReference>
<protein>
    <submittedName>
        <fullName evidence="3">Phosphatase PAP2 family protein</fullName>
    </submittedName>
</protein>
<feature type="transmembrane region" description="Helical" evidence="1">
    <location>
        <begin position="248"/>
        <end position="269"/>
    </location>
</feature>
<gene>
    <name evidence="3" type="ORF">M3M35_05190</name>
</gene>
<proteinExistence type="predicted"/>
<evidence type="ECO:0000256" key="1">
    <source>
        <dbReference type="SAM" id="Phobius"/>
    </source>
</evidence>
<keyword evidence="4" id="KW-1185">Reference proteome</keyword>
<reference evidence="3" key="1">
    <citation type="submission" date="2022-05" db="EMBL/GenBank/DDBJ databases">
        <authorList>
            <person name="Oliphant S.A."/>
            <person name="Watson-Haigh N.S."/>
            <person name="Sumby K.M."/>
            <person name="Gardner J.M."/>
            <person name="Jiranek V."/>
        </authorList>
    </citation>
    <scope>NUCLEOTIDE SEQUENCE</scope>
    <source>
        <strain evidence="3">KI16_H9</strain>
    </source>
</reference>
<feature type="transmembrane region" description="Helical" evidence="1">
    <location>
        <begin position="51"/>
        <end position="71"/>
    </location>
</feature>
<dbReference type="SMART" id="SM00014">
    <property type="entry name" value="acidPPc"/>
    <property type="match status" value="1"/>
</dbReference>
<keyword evidence="1" id="KW-0812">Transmembrane</keyword>
<dbReference type="EMBL" id="CP097116">
    <property type="protein sequence ID" value="USS84704.1"/>
    <property type="molecule type" value="Genomic_DNA"/>
</dbReference>
<dbReference type="Proteomes" id="UP001056707">
    <property type="component" value="Chromosome"/>
</dbReference>
<dbReference type="InterPro" id="IPR036938">
    <property type="entry name" value="PAP2/HPO_sf"/>
</dbReference>
<feature type="domain" description="Phosphatidic acid phosphatase type 2/haloperoxidase" evidence="2">
    <location>
        <begin position="171"/>
        <end position="290"/>
    </location>
</feature>
<dbReference type="PANTHER" id="PTHR14969">
    <property type="entry name" value="SPHINGOSINE-1-PHOSPHATE PHOSPHOHYDROLASE"/>
    <property type="match status" value="1"/>
</dbReference>
<feature type="transmembrane region" description="Helical" evidence="1">
    <location>
        <begin position="140"/>
        <end position="157"/>
    </location>
</feature>
<feature type="transmembrane region" description="Helical" evidence="1">
    <location>
        <begin position="169"/>
        <end position="189"/>
    </location>
</feature>
<accession>A0ABY5BLZ6</accession>
<dbReference type="Pfam" id="PF01569">
    <property type="entry name" value="PAP2"/>
    <property type="match status" value="1"/>
</dbReference>
<evidence type="ECO:0000259" key="2">
    <source>
        <dbReference type="SMART" id="SM00014"/>
    </source>
</evidence>
<keyword evidence="1" id="KW-1133">Transmembrane helix</keyword>
<feature type="transmembrane region" description="Helical" evidence="1">
    <location>
        <begin position="12"/>
        <end position="31"/>
    </location>
</feature>
<organism evidence="3 4">
    <name type="scientific">Fructilactobacillus myrtifloralis</name>
    <dbReference type="NCBI Taxonomy" id="2940301"/>
    <lineage>
        <taxon>Bacteria</taxon>
        <taxon>Bacillati</taxon>
        <taxon>Bacillota</taxon>
        <taxon>Bacilli</taxon>
        <taxon>Lactobacillales</taxon>
        <taxon>Lactobacillaceae</taxon>
        <taxon>Fructilactobacillus</taxon>
    </lineage>
</organism>
<dbReference type="PANTHER" id="PTHR14969:SF13">
    <property type="entry name" value="AT30094P"/>
    <property type="match status" value="1"/>
</dbReference>
<dbReference type="SUPFAM" id="SSF48317">
    <property type="entry name" value="Acid phosphatase/Vanadium-dependent haloperoxidase"/>
    <property type="match status" value="1"/>
</dbReference>
<name>A0ABY5BLZ6_9LACO</name>
<dbReference type="Gene3D" id="1.20.144.10">
    <property type="entry name" value="Phosphatidic acid phosphatase type 2/haloperoxidase"/>
    <property type="match status" value="1"/>
</dbReference>
<keyword evidence="1" id="KW-0472">Membrane</keyword>
<evidence type="ECO:0000313" key="4">
    <source>
        <dbReference type="Proteomes" id="UP001056707"/>
    </source>
</evidence>
<dbReference type="InterPro" id="IPR000326">
    <property type="entry name" value="PAP2/HPO"/>
</dbReference>
<sequence length="306" mass="33992">MKMTKRQQHWLLLGASLIMVVLMLSSLWLDLPLSQAVVNYQSYWGTVGQTIGSAPLYLVLAISGEIMLAVGLHESRRWLGLLELVGGLGLVSWQVKELVNETSSYGLRALANVRSGLPVGAPSQALNDGGRGTTSWELNLSWVLIVLLITLLTQWWLAHQSQARLHQLFWIAIFASLTVLLALAVNVGLKTIWGRYRPYEVFGHLQQFTRWDHINGPNGHRSFPSGHTMAATLAVVFSWFVTGKGHRWVWGLGVLYSVGIGISRIAIGAHFLSDVTASFFLTAVIIDGMWNCLEWQLNRIQPPSGR</sequence>
<evidence type="ECO:0000313" key="3">
    <source>
        <dbReference type="EMBL" id="USS84704.1"/>
    </source>
</evidence>